<protein>
    <submittedName>
        <fullName evidence="1">Uncharacterized protein</fullName>
    </submittedName>
</protein>
<dbReference type="AlphaFoldDB" id="A0A7S4PJF2"/>
<reference evidence="1" key="1">
    <citation type="submission" date="2021-01" db="EMBL/GenBank/DDBJ databases">
        <authorList>
            <person name="Corre E."/>
            <person name="Pelletier E."/>
            <person name="Niang G."/>
            <person name="Scheremetjew M."/>
            <person name="Finn R."/>
            <person name="Kale V."/>
            <person name="Holt S."/>
            <person name="Cochrane G."/>
            <person name="Meng A."/>
            <person name="Brown T."/>
            <person name="Cohen L."/>
        </authorList>
    </citation>
    <scope>NUCLEOTIDE SEQUENCE</scope>
    <source>
        <strain evidence="1">SoJaBio B1-5/56/2</strain>
    </source>
</reference>
<name>A0A7S4PJF2_9EUKA</name>
<accession>A0A7S4PJF2</accession>
<gene>
    <name evidence="1" type="ORF">NAES01612_LOCUS24570</name>
</gene>
<sequence>MASQDLMEELYFGGERVCFAKIYGSSILCCDSNALELENEDEKAKQSPAQIGGVEMPFLPARRIVQTSSFVPSSEGLPPILSRPLLKTEWKTNLTGTKSGIRSAIIHHEGHHYRLKGCGNQDDKGIQNGFIVRVIPDDKEGKKELRGSCFYDLCLRELYMTAVIREKFEKMFHNFTCANSPLGYFHYETSEYGDPFPEIPKYCGVFETVGDRRAGDDLLCGLGRLLPLMLSKSYDINILKNTFDPSRIEGNEILPTWMACATCGMPPQDIVSFSIPEVAPDPPPSLHSKWAGVWGKCQEILGKYYGKKEQEGKGGAVVGNLLAFMYWKIGWDCGEALRGLHKGGISWGTYTDTLGTHSNGHVNNMVVLPPSFSLSSTNHLLYPLDYDMAYLCETFKEGEGGKVEENLAVEVNSMRMSLSGGDLNTGAMGTEGWEGDCAVLGAALLDTALAGFDCAFEGKEDPHPVGGEEKELMEAAVAVTQLALILSL</sequence>
<organism evidence="1">
    <name type="scientific">Paramoeba aestuarina</name>
    <dbReference type="NCBI Taxonomy" id="180227"/>
    <lineage>
        <taxon>Eukaryota</taxon>
        <taxon>Amoebozoa</taxon>
        <taxon>Discosea</taxon>
        <taxon>Flabellinia</taxon>
        <taxon>Dactylopodida</taxon>
        <taxon>Paramoebidae</taxon>
        <taxon>Paramoeba</taxon>
    </lineage>
</organism>
<proteinExistence type="predicted"/>
<evidence type="ECO:0000313" key="1">
    <source>
        <dbReference type="EMBL" id="CAE2336949.1"/>
    </source>
</evidence>
<dbReference type="EMBL" id="HBKR01037642">
    <property type="protein sequence ID" value="CAE2336949.1"/>
    <property type="molecule type" value="Transcribed_RNA"/>
</dbReference>